<accession>A0A6A6YIH7</accession>
<feature type="region of interest" description="Disordered" evidence="1">
    <location>
        <begin position="1"/>
        <end position="20"/>
    </location>
</feature>
<keyword evidence="3" id="KW-1185">Reference proteome</keyword>
<dbReference type="Proteomes" id="UP000504636">
    <property type="component" value="Unplaced"/>
</dbReference>
<gene>
    <name evidence="2 4" type="ORF">BDZ99DRAFT_478275</name>
</gene>
<evidence type="ECO:0000313" key="3">
    <source>
        <dbReference type="Proteomes" id="UP000504636"/>
    </source>
</evidence>
<reference evidence="4" key="3">
    <citation type="submission" date="2025-04" db="UniProtKB">
        <authorList>
            <consortium name="RefSeq"/>
        </authorList>
    </citation>
    <scope>IDENTIFICATION</scope>
    <source>
        <strain evidence="4">CBS 304.34</strain>
    </source>
</reference>
<feature type="compositionally biased region" description="Low complexity" evidence="1">
    <location>
        <begin position="167"/>
        <end position="180"/>
    </location>
</feature>
<name>A0A6A6YIH7_9PEZI</name>
<reference evidence="4" key="2">
    <citation type="submission" date="2020-04" db="EMBL/GenBank/DDBJ databases">
        <authorList>
            <consortium name="NCBI Genome Project"/>
        </authorList>
    </citation>
    <scope>NUCLEOTIDE SEQUENCE</scope>
    <source>
        <strain evidence="4">CBS 304.34</strain>
    </source>
</reference>
<feature type="region of interest" description="Disordered" evidence="1">
    <location>
        <begin position="85"/>
        <end position="107"/>
    </location>
</feature>
<dbReference type="AlphaFoldDB" id="A0A6A6YIH7"/>
<dbReference type="EMBL" id="MU003704">
    <property type="protein sequence ID" value="KAF2807727.1"/>
    <property type="molecule type" value="Genomic_DNA"/>
</dbReference>
<feature type="compositionally biased region" description="Basic and acidic residues" evidence="1">
    <location>
        <begin position="9"/>
        <end position="20"/>
    </location>
</feature>
<evidence type="ECO:0000313" key="4">
    <source>
        <dbReference type="RefSeq" id="XP_033574691.1"/>
    </source>
</evidence>
<reference evidence="2 4" key="1">
    <citation type="journal article" date="2020" name="Stud. Mycol.">
        <title>101 Dothideomycetes genomes: a test case for predicting lifestyles and emergence of pathogens.</title>
        <authorList>
            <person name="Haridas S."/>
            <person name="Albert R."/>
            <person name="Binder M."/>
            <person name="Bloem J."/>
            <person name="Labutti K."/>
            <person name="Salamov A."/>
            <person name="Andreopoulos B."/>
            <person name="Baker S."/>
            <person name="Barry K."/>
            <person name="Bills G."/>
            <person name="Bluhm B."/>
            <person name="Cannon C."/>
            <person name="Castanera R."/>
            <person name="Culley D."/>
            <person name="Daum C."/>
            <person name="Ezra D."/>
            <person name="Gonzalez J."/>
            <person name="Henrissat B."/>
            <person name="Kuo A."/>
            <person name="Liang C."/>
            <person name="Lipzen A."/>
            <person name="Lutzoni F."/>
            <person name="Magnuson J."/>
            <person name="Mondo S."/>
            <person name="Nolan M."/>
            <person name="Ohm R."/>
            <person name="Pangilinan J."/>
            <person name="Park H.-J."/>
            <person name="Ramirez L."/>
            <person name="Alfaro M."/>
            <person name="Sun H."/>
            <person name="Tritt A."/>
            <person name="Yoshinaga Y."/>
            <person name="Zwiers L.-H."/>
            <person name="Turgeon B."/>
            <person name="Goodwin S."/>
            <person name="Spatafora J."/>
            <person name="Crous P."/>
            <person name="Grigoriev I."/>
        </authorList>
    </citation>
    <scope>NUCLEOTIDE SEQUENCE</scope>
    <source>
        <strain evidence="2 4">CBS 304.34</strain>
    </source>
</reference>
<organism evidence="2">
    <name type="scientific">Mytilinidion resinicola</name>
    <dbReference type="NCBI Taxonomy" id="574789"/>
    <lineage>
        <taxon>Eukaryota</taxon>
        <taxon>Fungi</taxon>
        <taxon>Dikarya</taxon>
        <taxon>Ascomycota</taxon>
        <taxon>Pezizomycotina</taxon>
        <taxon>Dothideomycetes</taxon>
        <taxon>Pleosporomycetidae</taxon>
        <taxon>Mytilinidiales</taxon>
        <taxon>Mytilinidiaceae</taxon>
        <taxon>Mytilinidion</taxon>
    </lineage>
</organism>
<dbReference type="RefSeq" id="XP_033574691.1">
    <property type="nucleotide sequence ID" value="XM_033722165.1"/>
</dbReference>
<evidence type="ECO:0000256" key="1">
    <source>
        <dbReference type="SAM" id="MobiDB-lite"/>
    </source>
</evidence>
<evidence type="ECO:0000313" key="2">
    <source>
        <dbReference type="EMBL" id="KAF2807727.1"/>
    </source>
</evidence>
<sequence>MSGGGEGGDGEHTGRRGLFEPVGRVDRHAEALAGSGAWRSMGGAFWWIWLSSRDLENGLRGREDRLCEGQRTCVKSIVAPARSRPSAVARPGCSSTMRPSARRCPRSPPPRCVATLWFVRLQRPIGAIFHQSSTALCLRTSALQHQRSAATAQAPLKQRDRPCEPTGAPFAAREAGAARPISTAGPAASRRMRSSPQKGLRPRLHLLVVRVVPVVPVPSKAAVGPDTRVREAGRCASLHRSRNTRPSAHTAIREGPARARCAEKLRERRRHDLRIPPQPASLVLNDAAAHALPLVRVLRGLLAAHSIVRLRMNSLYWP</sequence>
<dbReference type="GeneID" id="54463058"/>
<protein>
    <submittedName>
        <fullName evidence="2 4">Uncharacterized protein</fullName>
    </submittedName>
</protein>
<feature type="region of interest" description="Disordered" evidence="1">
    <location>
        <begin position="149"/>
        <end position="198"/>
    </location>
</feature>
<proteinExistence type="predicted"/>